<evidence type="ECO:0000256" key="1">
    <source>
        <dbReference type="SAM" id="MobiDB-lite"/>
    </source>
</evidence>
<gene>
    <name evidence="2" type="ORF">GCM10011511_00830</name>
</gene>
<dbReference type="Proteomes" id="UP000607559">
    <property type="component" value="Unassembled WGS sequence"/>
</dbReference>
<feature type="region of interest" description="Disordered" evidence="1">
    <location>
        <begin position="40"/>
        <end position="59"/>
    </location>
</feature>
<protein>
    <submittedName>
        <fullName evidence="2">Uncharacterized protein</fullName>
    </submittedName>
</protein>
<proteinExistence type="predicted"/>
<dbReference type="RefSeq" id="WP_188927429.1">
    <property type="nucleotide sequence ID" value="NZ_BMJC01000001.1"/>
</dbReference>
<comment type="caution">
    <text evidence="2">The sequence shown here is derived from an EMBL/GenBank/DDBJ whole genome shotgun (WGS) entry which is preliminary data.</text>
</comment>
<reference evidence="2" key="1">
    <citation type="journal article" date="2014" name="Int. J. Syst. Evol. Microbiol.">
        <title>Complete genome sequence of Corynebacterium casei LMG S-19264T (=DSM 44701T), isolated from a smear-ripened cheese.</title>
        <authorList>
            <consortium name="US DOE Joint Genome Institute (JGI-PGF)"/>
            <person name="Walter F."/>
            <person name="Albersmeier A."/>
            <person name="Kalinowski J."/>
            <person name="Ruckert C."/>
        </authorList>
    </citation>
    <scope>NUCLEOTIDE SEQUENCE</scope>
    <source>
        <strain evidence="2">CGMCC 1.15448</strain>
    </source>
</reference>
<evidence type="ECO:0000313" key="2">
    <source>
        <dbReference type="EMBL" id="GGA81727.1"/>
    </source>
</evidence>
<sequence>MAEVKTKKEIIDEIVREAMKLDKLELQILLAKLRVRKMHKDGVRPAARPRRGVKPPTMEEIDLWKHESRKAHAGK</sequence>
<name>A0A8J2U695_9BACT</name>
<dbReference type="AlphaFoldDB" id="A0A8J2U695"/>
<organism evidence="2 3">
    <name type="scientific">Puia dinghuensis</name>
    <dbReference type="NCBI Taxonomy" id="1792502"/>
    <lineage>
        <taxon>Bacteria</taxon>
        <taxon>Pseudomonadati</taxon>
        <taxon>Bacteroidota</taxon>
        <taxon>Chitinophagia</taxon>
        <taxon>Chitinophagales</taxon>
        <taxon>Chitinophagaceae</taxon>
        <taxon>Puia</taxon>
    </lineage>
</organism>
<reference evidence="2" key="2">
    <citation type="submission" date="2020-09" db="EMBL/GenBank/DDBJ databases">
        <authorList>
            <person name="Sun Q."/>
            <person name="Zhou Y."/>
        </authorList>
    </citation>
    <scope>NUCLEOTIDE SEQUENCE</scope>
    <source>
        <strain evidence="2">CGMCC 1.15448</strain>
    </source>
</reference>
<dbReference type="EMBL" id="BMJC01000001">
    <property type="protein sequence ID" value="GGA81727.1"/>
    <property type="molecule type" value="Genomic_DNA"/>
</dbReference>
<keyword evidence="3" id="KW-1185">Reference proteome</keyword>
<evidence type="ECO:0000313" key="3">
    <source>
        <dbReference type="Proteomes" id="UP000607559"/>
    </source>
</evidence>
<accession>A0A8J2U695</accession>